<keyword evidence="3 5" id="KW-1133">Transmembrane helix</keyword>
<protein>
    <recommendedName>
        <fullName evidence="6">Lipopolysaccharide assembly protein A domain-containing protein</fullName>
    </recommendedName>
</protein>
<feature type="transmembrane region" description="Helical" evidence="5">
    <location>
        <begin position="7"/>
        <end position="32"/>
    </location>
</feature>
<evidence type="ECO:0000256" key="4">
    <source>
        <dbReference type="ARBA" id="ARBA00023136"/>
    </source>
</evidence>
<keyword evidence="2 5" id="KW-0812">Transmembrane</keyword>
<evidence type="ECO:0000313" key="8">
    <source>
        <dbReference type="Proteomes" id="UP000036958"/>
    </source>
</evidence>
<dbReference type="PANTHER" id="PTHR41335">
    <property type="entry name" value="MEMBRANE PROTEIN-RELATED"/>
    <property type="match status" value="1"/>
</dbReference>
<evidence type="ECO:0000256" key="2">
    <source>
        <dbReference type="ARBA" id="ARBA00022692"/>
    </source>
</evidence>
<evidence type="ECO:0000313" key="7">
    <source>
        <dbReference type="EMBL" id="KOH45697.1"/>
    </source>
</evidence>
<keyword evidence="1" id="KW-1003">Cell membrane</keyword>
<evidence type="ECO:0000259" key="6">
    <source>
        <dbReference type="Pfam" id="PF06305"/>
    </source>
</evidence>
<dbReference type="AlphaFoldDB" id="A0A0L8VC13"/>
<proteinExistence type="predicted"/>
<organism evidence="7 8">
    <name type="scientific">Sunxiuqinia dokdonensis</name>
    <dbReference type="NCBI Taxonomy" id="1409788"/>
    <lineage>
        <taxon>Bacteria</taxon>
        <taxon>Pseudomonadati</taxon>
        <taxon>Bacteroidota</taxon>
        <taxon>Bacteroidia</taxon>
        <taxon>Marinilabiliales</taxon>
        <taxon>Prolixibacteraceae</taxon>
        <taxon>Sunxiuqinia</taxon>
    </lineage>
</organism>
<evidence type="ECO:0000256" key="3">
    <source>
        <dbReference type="ARBA" id="ARBA00022989"/>
    </source>
</evidence>
<dbReference type="Proteomes" id="UP000036958">
    <property type="component" value="Unassembled WGS sequence"/>
</dbReference>
<name>A0A0L8VC13_9BACT</name>
<dbReference type="EMBL" id="LGIA01000079">
    <property type="protein sequence ID" value="KOH45697.1"/>
    <property type="molecule type" value="Genomic_DNA"/>
</dbReference>
<evidence type="ECO:0000256" key="1">
    <source>
        <dbReference type="ARBA" id="ARBA00022475"/>
    </source>
</evidence>
<dbReference type="GO" id="GO:0005886">
    <property type="term" value="C:plasma membrane"/>
    <property type="evidence" value="ECO:0007669"/>
    <property type="project" value="InterPro"/>
</dbReference>
<dbReference type="Pfam" id="PF06305">
    <property type="entry name" value="LapA_dom"/>
    <property type="match status" value="1"/>
</dbReference>
<dbReference type="RefSeq" id="WP_053181329.1">
    <property type="nucleotide sequence ID" value="NZ_LGIA01000079.1"/>
</dbReference>
<feature type="domain" description="Lipopolysaccharide assembly protein A" evidence="6">
    <location>
        <begin position="21"/>
        <end position="81"/>
    </location>
</feature>
<sequence>MSAGIIVLLILALLLVIFTLQNTVLITLNVFFWKITDIPLVLTLIICIILGAILALSFAYPKMWKLKGQLKEKQKKIKELEILQVPAPEKTHIEGIEMTDEGGDDNSFFKE</sequence>
<keyword evidence="8" id="KW-1185">Reference proteome</keyword>
<dbReference type="PANTHER" id="PTHR41335:SF1">
    <property type="entry name" value="MEMBRANE PROTEIN"/>
    <property type="match status" value="1"/>
</dbReference>
<gene>
    <name evidence="7" type="ORF">NC99_15090</name>
</gene>
<dbReference type="STRING" id="1409788.NC99_15090"/>
<comment type="caution">
    <text evidence="7">The sequence shown here is derived from an EMBL/GenBank/DDBJ whole genome shotgun (WGS) entry which is preliminary data.</text>
</comment>
<evidence type="ECO:0000256" key="5">
    <source>
        <dbReference type="SAM" id="Phobius"/>
    </source>
</evidence>
<accession>A0A0L8VC13</accession>
<reference evidence="8" key="1">
    <citation type="submission" date="2015-07" db="EMBL/GenBank/DDBJ databases">
        <title>Genome sequencing of Sunxiuqinia dokdonensis strain SK.</title>
        <authorList>
            <person name="Ahn S."/>
            <person name="Kim B.-C."/>
        </authorList>
    </citation>
    <scope>NUCLEOTIDE SEQUENCE [LARGE SCALE GENOMIC DNA]</scope>
    <source>
        <strain evidence="8">SK</strain>
    </source>
</reference>
<keyword evidence="4 5" id="KW-0472">Membrane</keyword>
<dbReference type="InterPro" id="IPR010445">
    <property type="entry name" value="LapA_dom"/>
</dbReference>
<feature type="transmembrane region" description="Helical" evidence="5">
    <location>
        <begin position="38"/>
        <end position="60"/>
    </location>
</feature>